<gene>
    <name evidence="3" type="primary">JEN1_2</name>
    <name evidence="3" type="ORF">SLS63_012336</name>
</gene>
<organism evidence="3 4">
    <name type="scientific">Diaporthe eres</name>
    <name type="common">Phomopsis oblonga</name>
    <dbReference type="NCBI Taxonomy" id="83184"/>
    <lineage>
        <taxon>Eukaryota</taxon>
        <taxon>Fungi</taxon>
        <taxon>Dikarya</taxon>
        <taxon>Ascomycota</taxon>
        <taxon>Pezizomycotina</taxon>
        <taxon>Sordariomycetes</taxon>
        <taxon>Sordariomycetidae</taxon>
        <taxon>Diaporthales</taxon>
        <taxon>Diaporthaceae</taxon>
        <taxon>Diaporthe</taxon>
        <taxon>Diaporthe eres species complex</taxon>
    </lineage>
</organism>
<keyword evidence="4" id="KW-1185">Reference proteome</keyword>
<evidence type="ECO:0000256" key="2">
    <source>
        <dbReference type="SAM" id="Phobius"/>
    </source>
</evidence>
<comment type="caution">
    <text evidence="3">The sequence shown here is derived from an EMBL/GenBank/DDBJ whole genome shotgun (WGS) entry which is preliminary data.</text>
</comment>
<keyword evidence="2" id="KW-1133">Transmembrane helix</keyword>
<dbReference type="EMBL" id="JAKNSF020000134">
    <property type="protein sequence ID" value="KAK7712688.1"/>
    <property type="molecule type" value="Genomic_DNA"/>
</dbReference>
<name>A0ABR1NRI9_DIAER</name>
<accession>A0ABR1NRI9</accession>
<reference evidence="3 4" key="1">
    <citation type="submission" date="2024-02" db="EMBL/GenBank/DDBJ databases">
        <title>De novo assembly and annotation of 12 fungi associated with fruit tree decline syndrome in Ontario, Canada.</title>
        <authorList>
            <person name="Sulman M."/>
            <person name="Ellouze W."/>
            <person name="Ilyukhin E."/>
        </authorList>
    </citation>
    <scope>NUCLEOTIDE SEQUENCE [LARGE SCALE GENOMIC DNA]</scope>
    <source>
        <strain evidence="3 4">M169</strain>
    </source>
</reference>
<dbReference type="Proteomes" id="UP001430848">
    <property type="component" value="Unassembled WGS sequence"/>
</dbReference>
<evidence type="ECO:0000256" key="1">
    <source>
        <dbReference type="SAM" id="MobiDB-lite"/>
    </source>
</evidence>
<feature type="compositionally biased region" description="Basic and acidic residues" evidence="1">
    <location>
        <begin position="1"/>
        <end position="31"/>
    </location>
</feature>
<evidence type="ECO:0000313" key="4">
    <source>
        <dbReference type="Proteomes" id="UP001430848"/>
    </source>
</evidence>
<protein>
    <submittedName>
        <fullName evidence="3">Carboxylic acid transporter</fullName>
    </submittedName>
</protein>
<keyword evidence="2" id="KW-0472">Membrane</keyword>
<proteinExistence type="predicted"/>
<sequence>MSDNEKPTTDHGPADTRPGPVEDHLGDEPPHHGMSAGQYIASRFSSLKPPMSKLPNPFSLLRMLNGHHWAFFLVAFFAWGLYSTNENDYGGYSDRADIEA</sequence>
<feature type="transmembrane region" description="Helical" evidence="2">
    <location>
        <begin position="60"/>
        <end position="82"/>
    </location>
</feature>
<keyword evidence="2" id="KW-0812">Transmembrane</keyword>
<feature type="region of interest" description="Disordered" evidence="1">
    <location>
        <begin position="1"/>
        <end position="39"/>
    </location>
</feature>
<evidence type="ECO:0000313" key="3">
    <source>
        <dbReference type="EMBL" id="KAK7712688.1"/>
    </source>
</evidence>